<dbReference type="InterPro" id="IPR036188">
    <property type="entry name" value="FAD/NAD-bd_sf"/>
</dbReference>
<evidence type="ECO:0000313" key="6">
    <source>
        <dbReference type="Proteomes" id="UP000663855"/>
    </source>
</evidence>
<reference evidence="3" key="1">
    <citation type="submission" date="2021-02" db="EMBL/GenBank/DDBJ databases">
        <authorList>
            <person name="Nowell W R."/>
        </authorList>
    </citation>
    <scope>NUCLEOTIDE SEQUENCE</scope>
</reference>
<comment type="caution">
    <text evidence="3">The sequence shown here is derived from an EMBL/GenBank/DDBJ whole genome shotgun (WGS) entry which is preliminary data.</text>
</comment>
<organism evidence="3 6">
    <name type="scientific">Rotaria magnacalcarata</name>
    <dbReference type="NCBI Taxonomy" id="392030"/>
    <lineage>
        <taxon>Eukaryota</taxon>
        <taxon>Metazoa</taxon>
        <taxon>Spiralia</taxon>
        <taxon>Gnathifera</taxon>
        <taxon>Rotifera</taxon>
        <taxon>Eurotatoria</taxon>
        <taxon>Bdelloidea</taxon>
        <taxon>Philodinida</taxon>
        <taxon>Philodinidae</taxon>
        <taxon>Rotaria</taxon>
    </lineage>
</organism>
<evidence type="ECO:0000313" key="3">
    <source>
        <dbReference type="EMBL" id="CAF1589983.1"/>
    </source>
</evidence>
<accession>A0A815ZW26</accession>
<dbReference type="PANTHER" id="PTHR10742">
    <property type="entry name" value="FLAVIN MONOAMINE OXIDASE"/>
    <property type="match status" value="1"/>
</dbReference>
<dbReference type="EMBL" id="CAJNOW010000138">
    <property type="protein sequence ID" value="CAF1248912.1"/>
    <property type="molecule type" value="Genomic_DNA"/>
</dbReference>
<dbReference type="Gene3D" id="3.50.50.60">
    <property type="entry name" value="FAD/NAD(P)-binding domain"/>
    <property type="match status" value="1"/>
</dbReference>
<dbReference type="Proteomes" id="UP000681967">
    <property type="component" value="Unassembled WGS sequence"/>
</dbReference>
<gene>
    <name evidence="5" type="ORF">BYL167_LOCUS40921</name>
    <name evidence="3" type="ORF">CJN711_LOCUS33918</name>
    <name evidence="4" type="ORF">GIL414_LOCUS33993</name>
    <name evidence="2" type="ORF">KQP761_LOCUS2183</name>
</gene>
<dbReference type="Proteomes" id="UP000663855">
    <property type="component" value="Unassembled WGS sequence"/>
</dbReference>
<name>A0A815ZW26_9BILA</name>
<proteinExistence type="predicted"/>
<evidence type="ECO:0000313" key="5">
    <source>
        <dbReference type="EMBL" id="CAF4620060.1"/>
    </source>
</evidence>
<dbReference type="Proteomes" id="UP000663834">
    <property type="component" value="Unassembled WGS sequence"/>
</dbReference>
<dbReference type="Gene3D" id="3.90.660.10">
    <property type="match status" value="1"/>
</dbReference>
<dbReference type="InterPro" id="IPR050281">
    <property type="entry name" value="Flavin_monoamine_oxidase"/>
</dbReference>
<dbReference type="SUPFAM" id="SSF51905">
    <property type="entry name" value="FAD/NAD(P)-binding domain"/>
    <property type="match status" value="1"/>
</dbReference>
<sequence length="440" mass="50267">MANKTYDVAIIGCGSSGIAAGIELLSQSNFNFIILEARNRVGGRAYTDQHSLNFPFDLGAEWIHEYDSNNSLYSFHEQFQTDLNDDCYIQLFDPTRILCYDSDGSIISQEVSSLAQITTNRLFTQFKSNDTNKDASVYDAIQPEYNRLEEGQHKRLVKAMIVAVEEIFAADLYQLSAKQYLNNPNWSIEVESKNNLVVKHGLGYFLERITNHFQLPVLFNTVVTEIDTLSHADIVQISTSQNQKISAKYVIITVPLGCLKQDTIIFQPRLPQWKLDAIDQLGFGHTDKIIMQFDKTFWNEEATILYLVDASFPFALCNPAKCILSFMIGGRRAQKMEDEKNEITIAQIMKHLKQTFTQQEFKLEHYIISRWTQDEFARGSYSYFTMNSSVETMELLAKECSENRLFWAGEHTSDGASVHTAFATGTREAKKILNYHSMKT</sequence>
<dbReference type="PANTHER" id="PTHR10742:SF410">
    <property type="entry name" value="LYSINE-SPECIFIC HISTONE DEMETHYLASE 2"/>
    <property type="match status" value="1"/>
</dbReference>
<dbReference type="InterPro" id="IPR002937">
    <property type="entry name" value="Amino_oxidase"/>
</dbReference>
<dbReference type="EMBL" id="CAJOBJ010077177">
    <property type="protein sequence ID" value="CAF4485121.1"/>
    <property type="molecule type" value="Genomic_DNA"/>
</dbReference>
<dbReference type="SUPFAM" id="SSF54373">
    <property type="entry name" value="FAD-linked reductases, C-terminal domain"/>
    <property type="match status" value="1"/>
</dbReference>
<dbReference type="GO" id="GO:0016491">
    <property type="term" value="F:oxidoreductase activity"/>
    <property type="evidence" value="ECO:0007669"/>
    <property type="project" value="InterPro"/>
</dbReference>
<feature type="domain" description="Amine oxidase" evidence="1">
    <location>
        <begin position="16"/>
        <end position="433"/>
    </location>
</feature>
<evidence type="ECO:0000259" key="1">
    <source>
        <dbReference type="Pfam" id="PF01593"/>
    </source>
</evidence>
<dbReference type="EMBL" id="CAJOBH010102455">
    <property type="protein sequence ID" value="CAF4620060.1"/>
    <property type="molecule type" value="Genomic_DNA"/>
</dbReference>
<evidence type="ECO:0000313" key="4">
    <source>
        <dbReference type="EMBL" id="CAF4485121.1"/>
    </source>
</evidence>
<evidence type="ECO:0000313" key="2">
    <source>
        <dbReference type="EMBL" id="CAF1248912.1"/>
    </source>
</evidence>
<protein>
    <recommendedName>
        <fullName evidence="1">Amine oxidase domain-containing protein</fullName>
    </recommendedName>
</protein>
<dbReference type="AlphaFoldDB" id="A0A815ZW26"/>
<dbReference type="Proteomes" id="UP000681720">
    <property type="component" value="Unassembled WGS sequence"/>
</dbReference>
<dbReference type="OrthoDB" id="5046242at2759"/>
<dbReference type="EMBL" id="CAJNOV010016412">
    <property type="protein sequence ID" value="CAF1589983.1"/>
    <property type="molecule type" value="Genomic_DNA"/>
</dbReference>
<dbReference type="Pfam" id="PF01593">
    <property type="entry name" value="Amino_oxidase"/>
    <property type="match status" value="1"/>
</dbReference>